<keyword evidence="3" id="KW-1185">Reference proteome</keyword>
<feature type="domain" description="Mechanosensitive ion channel MscS C-terminal" evidence="1">
    <location>
        <begin position="2"/>
        <end position="80"/>
    </location>
</feature>
<dbReference type="Pfam" id="PF21082">
    <property type="entry name" value="MS_channel_3rd"/>
    <property type="match status" value="1"/>
</dbReference>
<protein>
    <submittedName>
        <fullName evidence="2">Mechanosensitive ion channel</fullName>
    </submittedName>
</protein>
<dbReference type="AlphaFoldDB" id="A0AAV4J411"/>
<evidence type="ECO:0000313" key="3">
    <source>
        <dbReference type="Proteomes" id="UP000762676"/>
    </source>
</evidence>
<sequence length="96" mass="11326">MPFYVAHEEDPVQVQKLLLQAAHEHPGVVEKPEPLALFMEYGDSALQYELRVYVTHVDERLRVRDALNTRIQALFSEHNITVAWPKQDIFFHTERR</sequence>
<dbReference type="Gene3D" id="3.30.70.100">
    <property type="match status" value="1"/>
</dbReference>
<accession>A0AAV4J411</accession>
<name>A0AAV4J411_9GAST</name>
<organism evidence="2 3">
    <name type="scientific">Elysia marginata</name>
    <dbReference type="NCBI Taxonomy" id="1093978"/>
    <lineage>
        <taxon>Eukaryota</taxon>
        <taxon>Metazoa</taxon>
        <taxon>Spiralia</taxon>
        <taxon>Lophotrochozoa</taxon>
        <taxon>Mollusca</taxon>
        <taxon>Gastropoda</taxon>
        <taxon>Heterobranchia</taxon>
        <taxon>Euthyneura</taxon>
        <taxon>Panpulmonata</taxon>
        <taxon>Sacoglossa</taxon>
        <taxon>Placobranchoidea</taxon>
        <taxon>Plakobranchidae</taxon>
        <taxon>Elysia</taxon>
    </lineage>
</organism>
<dbReference type="InterPro" id="IPR052702">
    <property type="entry name" value="MscS-like_channel"/>
</dbReference>
<evidence type="ECO:0000259" key="1">
    <source>
        <dbReference type="Pfam" id="PF21082"/>
    </source>
</evidence>
<dbReference type="EMBL" id="BMAT01002845">
    <property type="protein sequence ID" value="GFS15411.1"/>
    <property type="molecule type" value="Genomic_DNA"/>
</dbReference>
<proteinExistence type="predicted"/>
<dbReference type="InterPro" id="IPR011066">
    <property type="entry name" value="MscS_channel_C_sf"/>
</dbReference>
<comment type="caution">
    <text evidence="2">The sequence shown here is derived from an EMBL/GenBank/DDBJ whole genome shotgun (WGS) entry which is preliminary data.</text>
</comment>
<gene>
    <name evidence="2" type="ORF">ElyMa_001448600</name>
</gene>
<reference evidence="2 3" key="1">
    <citation type="journal article" date="2021" name="Elife">
        <title>Chloroplast acquisition without the gene transfer in kleptoplastic sea slugs, Plakobranchus ocellatus.</title>
        <authorList>
            <person name="Maeda T."/>
            <person name="Takahashi S."/>
            <person name="Yoshida T."/>
            <person name="Shimamura S."/>
            <person name="Takaki Y."/>
            <person name="Nagai Y."/>
            <person name="Toyoda A."/>
            <person name="Suzuki Y."/>
            <person name="Arimoto A."/>
            <person name="Ishii H."/>
            <person name="Satoh N."/>
            <person name="Nishiyama T."/>
            <person name="Hasebe M."/>
            <person name="Maruyama T."/>
            <person name="Minagawa J."/>
            <person name="Obokata J."/>
            <person name="Shigenobu S."/>
        </authorList>
    </citation>
    <scope>NUCLEOTIDE SEQUENCE [LARGE SCALE GENOMIC DNA]</scope>
</reference>
<dbReference type="PANTHER" id="PTHR30347">
    <property type="entry name" value="POTASSIUM CHANNEL RELATED"/>
    <property type="match status" value="1"/>
</dbReference>
<dbReference type="SUPFAM" id="SSF82689">
    <property type="entry name" value="Mechanosensitive channel protein MscS (YggB), C-terminal domain"/>
    <property type="match status" value="1"/>
</dbReference>
<dbReference type="PANTHER" id="PTHR30347:SF1">
    <property type="entry name" value="MECHANOSENSITIVE CHANNEL MSCK"/>
    <property type="match status" value="1"/>
</dbReference>
<dbReference type="InterPro" id="IPR049278">
    <property type="entry name" value="MS_channel_C"/>
</dbReference>
<dbReference type="GO" id="GO:0016020">
    <property type="term" value="C:membrane"/>
    <property type="evidence" value="ECO:0007669"/>
    <property type="project" value="InterPro"/>
</dbReference>
<dbReference type="Proteomes" id="UP000762676">
    <property type="component" value="Unassembled WGS sequence"/>
</dbReference>
<evidence type="ECO:0000313" key="2">
    <source>
        <dbReference type="EMBL" id="GFS15411.1"/>
    </source>
</evidence>